<feature type="compositionally biased region" description="Polar residues" evidence="5">
    <location>
        <begin position="419"/>
        <end position="437"/>
    </location>
</feature>
<feature type="compositionally biased region" description="Acidic residues" evidence="5">
    <location>
        <begin position="466"/>
        <end position="477"/>
    </location>
</feature>
<keyword evidence="4 6" id="KW-0472">Membrane</keyword>
<feature type="transmembrane region" description="Helical" evidence="6">
    <location>
        <begin position="325"/>
        <end position="349"/>
    </location>
</feature>
<feature type="transmembrane region" description="Helical" evidence="6">
    <location>
        <begin position="170"/>
        <end position="191"/>
    </location>
</feature>
<dbReference type="EMBL" id="KV784381">
    <property type="protein sequence ID" value="OEU08205.1"/>
    <property type="molecule type" value="Genomic_DNA"/>
</dbReference>
<evidence type="ECO:0000256" key="2">
    <source>
        <dbReference type="ARBA" id="ARBA00022692"/>
    </source>
</evidence>
<dbReference type="GO" id="GO:0007189">
    <property type="term" value="P:adenylate cyclase-activating G protein-coupled receptor signaling pathway"/>
    <property type="evidence" value="ECO:0007669"/>
    <property type="project" value="TreeGrafter"/>
</dbReference>
<sequence length="487" mass="56244">MSDFYYEESSSLTQRFLNTSSSSIEDEQQDYTTEQQQHDQQQQHYTEHEQIILSWTARIAGIISFISGLYILCLAYKRRDHVYHRLMLGLSIHILLWSPWHVIGPLAVPRGTPETWGAYGTTQTCTAQGFFFQLAMCIPLYYVFLSCYSWVVIVYGNFNPKKYQWIEKYIHIIVHIYPIASSIYLLCIEAFNSTGLGQCWISSIPFGCGDYDHHSDYDDHDDDSPIVVVCERGPQDITKKLVYFAGIPAIFYLLFPTIMMGSLCIVVWNKHKQLKKQTQKQKTKQKQKPQLQLKQSLVYVGVLYWIFIPHIIVSFMSVIGNRKHFGMNLFSCIVTDCLGLWIAIMYWYFSTDTDIASSIVISFKNMKHKCTPHQHHFNNNSNKTTTVTTVNSCAHCGDEENNNQEHGNEDEEISKPFSIKSSNSRDNSGKNKYQQHNTRMKPRFSFNIFDGTAPANGRLSEFVFDGDDEDEINDEKESEYWSGCQNG</sequence>
<name>A0A1E7EQN8_9STRA</name>
<feature type="transmembrane region" description="Helical" evidence="6">
    <location>
        <begin position="140"/>
        <end position="158"/>
    </location>
</feature>
<evidence type="ECO:0000256" key="6">
    <source>
        <dbReference type="SAM" id="Phobius"/>
    </source>
</evidence>
<accession>A0A1E7EQN8</accession>
<feature type="transmembrane region" description="Helical" evidence="6">
    <location>
        <begin position="241"/>
        <end position="268"/>
    </location>
</feature>
<feature type="transmembrane region" description="Helical" evidence="6">
    <location>
        <begin position="296"/>
        <end position="319"/>
    </location>
</feature>
<dbReference type="OrthoDB" id="48865at2759"/>
<dbReference type="AlphaFoldDB" id="A0A1E7EQN8"/>
<dbReference type="Proteomes" id="UP000095751">
    <property type="component" value="Unassembled WGS sequence"/>
</dbReference>
<keyword evidence="3 6" id="KW-1133">Transmembrane helix</keyword>
<gene>
    <name evidence="7" type="ORF">FRACYDRAFT_249993</name>
</gene>
<dbReference type="Gene3D" id="1.20.1070.10">
    <property type="entry name" value="Rhodopsin 7-helix transmembrane proteins"/>
    <property type="match status" value="1"/>
</dbReference>
<evidence type="ECO:0000313" key="8">
    <source>
        <dbReference type="Proteomes" id="UP000095751"/>
    </source>
</evidence>
<feature type="transmembrane region" description="Helical" evidence="6">
    <location>
        <begin position="55"/>
        <end position="76"/>
    </location>
</feature>
<organism evidence="7 8">
    <name type="scientific">Fragilariopsis cylindrus CCMP1102</name>
    <dbReference type="NCBI Taxonomy" id="635003"/>
    <lineage>
        <taxon>Eukaryota</taxon>
        <taxon>Sar</taxon>
        <taxon>Stramenopiles</taxon>
        <taxon>Ochrophyta</taxon>
        <taxon>Bacillariophyta</taxon>
        <taxon>Bacillariophyceae</taxon>
        <taxon>Bacillariophycidae</taxon>
        <taxon>Bacillariales</taxon>
        <taxon>Bacillariaceae</taxon>
        <taxon>Fragilariopsis</taxon>
    </lineage>
</organism>
<evidence type="ECO:0000256" key="3">
    <source>
        <dbReference type="ARBA" id="ARBA00022989"/>
    </source>
</evidence>
<dbReference type="GO" id="GO:0005886">
    <property type="term" value="C:plasma membrane"/>
    <property type="evidence" value="ECO:0007669"/>
    <property type="project" value="TreeGrafter"/>
</dbReference>
<dbReference type="InParanoid" id="A0A1E7EQN8"/>
<keyword evidence="8" id="KW-1185">Reference proteome</keyword>
<evidence type="ECO:0000313" key="7">
    <source>
        <dbReference type="EMBL" id="OEU08205.1"/>
    </source>
</evidence>
<protein>
    <recommendedName>
        <fullName evidence="9">G-protein coupled receptors family 2 profile 2 domain-containing protein</fullName>
    </recommendedName>
</protein>
<evidence type="ECO:0000256" key="4">
    <source>
        <dbReference type="ARBA" id="ARBA00023136"/>
    </source>
</evidence>
<evidence type="ECO:0000256" key="5">
    <source>
        <dbReference type="SAM" id="MobiDB-lite"/>
    </source>
</evidence>
<reference evidence="7 8" key="1">
    <citation type="submission" date="2016-09" db="EMBL/GenBank/DDBJ databases">
        <title>Extensive genetic diversity and differential bi-allelic expression allows diatom success in the polar Southern Ocean.</title>
        <authorList>
            <consortium name="DOE Joint Genome Institute"/>
            <person name="Mock T."/>
            <person name="Otillar R.P."/>
            <person name="Strauss J."/>
            <person name="Dupont C."/>
            <person name="Frickenhaus S."/>
            <person name="Maumus F."/>
            <person name="Mcmullan M."/>
            <person name="Sanges R."/>
            <person name="Schmutz J."/>
            <person name="Toseland A."/>
            <person name="Valas R."/>
            <person name="Veluchamy A."/>
            <person name="Ward B.J."/>
            <person name="Allen A."/>
            <person name="Barry K."/>
            <person name="Falciatore A."/>
            <person name="Ferrante M."/>
            <person name="Fortunato A.E."/>
            <person name="Gloeckner G."/>
            <person name="Gruber A."/>
            <person name="Hipkin R."/>
            <person name="Janech M."/>
            <person name="Kroth P."/>
            <person name="Leese F."/>
            <person name="Lindquist E."/>
            <person name="Lyon B.R."/>
            <person name="Martin J."/>
            <person name="Mayer C."/>
            <person name="Parker M."/>
            <person name="Quesneville H."/>
            <person name="Raymond J."/>
            <person name="Uhlig C."/>
            <person name="Valentin K.U."/>
            <person name="Worden A.Z."/>
            <person name="Armbrust E.V."/>
            <person name="Bowler C."/>
            <person name="Green B."/>
            <person name="Moulton V."/>
            <person name="Van Oosterhout C."/>
            <person name="Grigoriev I."/>
        </authorList>
    </citation>
    <scope>NUCLEOTIDE SEQUENCE [LARGE SCALE GENOMIC DNA]</scope>
    <source>
        <strain evidence="7 8">CCMP1102</strain>
    </source>
</reference>
<dbReference type="KEGG" id="fcy:FRACYDRAFT_249993"/>
<dbReference type="PANTHER" id="PTHR23112:SF0">
    <property type="entry name" value="TRANSMEMBRANE PROTEIN 116"/>
    <property type="match status" value="1"/>
</dbReference>
<feature type="transmembrane region" description="Helical" evidence="6">
    <location>
        <begin position="88"/>
        <end position="108"/>
    </location>
</feature>
<evidence type="ECO:0008006" key="9">
    <source>
        <dbReference type="Google" id="ProtNLM"/>
    </source>
</evidence>
<dbReference type="GO" id="GO:0004930">
    <property type="term" value="F:G protein-coupled receptor activity"/>
    <property type="evidence" value="ECO:0007669"/>
    <property type="project" value="TreeGrafter"/>
</dbReference>
<feature type="region of interest" description="Disordered" evidence="5">
    <location>
        <begin position="466"/>
        <end position="487"/>
    </location>
</feature>
<keyword evidence="2 6" id="KW-0812">Transmembrane</keyword>
<comment type="subcellular location">
    <subcellularLocation>
        <location evidence="1">Membrane</location>
        <topology evidence="1">Multi-pass membrane protein</topology>
    </subcellularLocation>
</comment>
<dbReference type="PANTHER" id="PTHR23112">
    <property type="entry name" value="G PROTEIN-COUPLED RECEPTOR 157-RELATED"/>
    <property type="match status" value="1"/>
</dbReference>
<evidence type="ECO:0000256" key="1">
    <source>
        <dbReference type="ARBA" id="ARBA00004141"/>
    </source>
</evidence>
<proteinExistence type="predicted"/>
<feature type="region of interest" description="Disordered" evidence="5">
    <location>
        <begin position="398"/>
        <end position="437"/>
    </location>
</feature>